<reference evidence="2" key="1">
    <citation type="submission" date="2013-03" db="EMBL/GenBank/DDBJ databases">
        <authorList>
            <person name="Aslett M."/>
        </authorList>
    </citation>
    <scope>NUCLEOTIDE SEQUENCE [LARGE SCALE GENOMIC DNA]</scope>
    <source>
        <strain evidence="2">ISE/inbred ISE</strain>
    </source>
</reference>
<keyword evidence="1" id="KW-0175">Coiled coil</keyword>
<dbReference type="EMBL" id="CAVP010054592">
    <property type="protein sequence ID" value="CDL94056.1"/>
    <property type="molecule type" value="Genomic_DNA"/>
</dbReference>
<proteinExistence type="predicted"/>
<comment type="caution">
    <text evidence="2">The sequence shown here is derived from an EMBL/GenBank/DDBJ whole genome shotgun (WGS) entry which is preliminary data.</text>
</comment>
<evidence type="ECO:0000256" key="1">
    <source>
        <dbReference type="SAM" id="Coils"/>
    </source>
</evidence>
<name>W6NAJ5_HAECO</name>
<dbReference type="PANTHER" id="PTHR13338:SF4">
    <property type="entry name" value="NADH DEHYDROGENASE [UBIQUINONE] 1 ALPHA SUBCOMPLEX ASSEMBLY FACTOR 4"/>
    <property type="match status" value="1"/>
</dbReference>
<organism evidence="2">
    <name type="scientific">Haemonchus contortus</name>
    <name type="common">Barber pole worm</name>
    <dbReference type="NCBI Taxonomy" id="6289"/>
    <lineage>
        <taxon>Eukaryota</taxon>
        <taxon>Metazoa</taxon>
        <taxon>Ecdysozoa</taxon>
        <taxon>Nematoda</taxon>
        <taxon>Chromadorea</taxon>
        <taxon>Rhabditida</taxon>
        <taxon>Rhabditina</taxon>
        <taxon>Rhabditomorpha</taxon>
        <taxon>Strongyloidea</taxon>
        <taxon>Trichostrongylidae</taxon>
        <taxon>Haemonchus</taxon>
    </lineage>
</organism>
<dbReference type="Pfam" id="PF06784">
    <property type="entry name" value="UPF0240"/>
    <property type="match status" value="1"/>
</dbReference>
<dbReference type="GO" id="GO:0005739">
    <property type="term" value="C:mitochondrion"/>
    <property type="evidence" value="ECO:0007669"/>
    <property type="project" value="TreeGrafter"/>
</dbReference>
<accession>W6NAJ5</accession>
<dbReference type="PANTHER" id="PTHR13338">
    <property type="entry name" value="UPF0240 PROTEIN"/>
    <property type="match status" value="1"/>
</dbReference>
<reference evidence="2" key="2">
    <citation type="submission" date="2013-05" db="EMBL/GenBank/DDBJ databases">
        <title>The genome and transcriptome of Haemonchus contortus: a key model parasite for drug and vaccine discovery.</title>
        <authorList>
            <person name="Laing R."/>
            <person name="Kikuchi T."/>
            <person name="Martinelli A."/>
            <person name="Tsai I.J."/>
            <person name="Beech R.N."/>
            <person name="Redman E."/>
            <person name="Holroyd N."/>
            <person name="Bartley D.J."/>
            <person name="Beasley H."/>
            <person name="Britton C."/>
            <person name="Curran D."/>
            <person name="Devaney E."/>
            <person name="Gilabert A."/>
            <person name="Jackson F."/>
            <person name="Hunt M."/>
            <person name="Johnston S."/>
            <person name="Kryukov I."/>
            <person name="Li K."/>
            <person name="Morrison A.A."/>
            <person name="Reid A.J."/>
            <person name="Sargison N."/>
            <person name="Saunders G."/>
            <person name="Wasmuth J.D."/>
            <person name="Wolstenholme A."/>
            <person name="Berriman M."/>
            <person name="Gilleard J.S."/>
            <person name="Cotton J.A."/>
        </authorList>
    </citation>
    <scope>NUCLEOTIDE SEQUENCE [LARGE SCALE GENOMIC DNA]</scope>
    <source>
        <strain evidence="2">ISE/inbred ISE</strain>
    </source>
</reference>
<feature type="coiled-coil region" evidence="1">
    <location>
        <begin position="238"/>
        <end position="291"/>
    </location>
</feature>
<dbReference type="InterPro" id="IPR009622">
    <property type="entry name" value="NDUFAF4"/>
</dbReference>
<protein>
    <submittedName>
        <fullName evidence="2">Uncharacterized protein</fullName>
    </submittedName>
</protein>
<dbReference type="GO" id="GO:0032981">
    <property type="term" value="P:mitochondrial respiratory chain complex I assembly"/>
    <property type="evidence" value="ECO:0007669"/>
    <property type="project" value="InterPro"/>
</dbReference>
<gene>
    <name evidence="2" type="ORF">HCOI_00576600</name>
</gene>
<dbReference type="AlphaFoldDB" id="W6NAJ5"/>
<dbReference type="OrthoDB" id="5862942at2759"/>
<sequence length="293" mass="35019">MIKRIFNAVGKRTKDAKFQQKAIKKQDKIEQGEKVLAPRYPTEEKRFQKAMSDEKLRELVNKKESTLVENMNKITIKSTDPVERWTSTKDLPTRESEWLHRNDPVWEYGFYEPEEKRIPKNKLMFREALEVLRARQEIEDDSDGPNAAKMREEARKVYEEHKAVARVDPEKLDEMWEYFRPFVRKDTQKVVSKHDLARLQEYLHGMSDEQTMLQGTQEGFRKLIERNKEALKYYDGLDKNEQKQLEEAVTEQRRMEKERLAERLKGIEYMEEQSKKMVEEAKKKAGEAKKENE</sequence>
<evidence type="ECO:0000313" key="2">
    <source>
        <dbReference type="EMBL" id="CDL94056.1"/>
    </source>
</evidence>